<evidence type="ECO:0000313" key="2">
    <source>
        <dbReference type="Proteomes" id="UP000006454"/>
    </source>
</evidence>
<dbReference type="Proteomes" id="UP000006454">
    <property type="component" value="Unassembled WGS sequence"/>
</dbReference>
<dbReference type="EMBL" id="AABF01000019">
    <property type="protein sequence ID" value="EAA24697.1"/>
    <property type="molecule type" value="Genomic_DNA"/>
</dbReference>
<accession>Q7P7A0</accession>
<comment type="caution">
    <text evidence="1">The sequence shown here is derived from an EMBL/GenBank/DDBJ whole genome shotgun (WGS) entry which is preliminary data.</text>
</comment>
<sequence length="62" mass="7565">MSTYFGAANDTAPNIKNKPNKNFFIIHSLNFFFKFYHKKLYFTNDNYFKFYILCYNKKVNTK</sequence>
<proteinExistence type="predicted"/>
<organism evidence="1 2">
    <name type="scientific">Fusobacterium vincentii ATCC 49256</name>
    <dbReference type="NCBI Taxonomy" id="209882"/>
    <lineage>
        <taxon>Bacteria</taxon>
        <taxon>Fusobacteriati</taxon>
        <taxon>Fusobacteriota</taxon>
        <taxon>Fusobacteriia</taxon>
        <taxon>Fusobacteriales</taxon>
        <taxon>Fusobacteriaceae</taxon>
        <taxon>Fusobacterium</taxon>
    </lineage>
</organism>
<protein>
    <submittedName>
        <fullName evidence="1">Uncharacterized protein</fullName>
    </submittedName>
</protein>
<reference evidence="1 2" key="1">
    <citation type="journal article" date="2003" name="Genome Res.">
        <title>Genome analysis of F. nucleatum sub spp vincentii and its comparison with the genome of F. nucleatum ATCC 25586.</title>
        <authorList>
            <person name="Kapatral V."/>
            <person name="Ivanova N."/>
            <person name="Anderson I."/>
            <person name="Reznik G."/>
            <person name="Bhattacharyya A."/>
            <person name="Gardner W.L."/>
            <person name="Mikhailova N."/>
            <person name="Lapidus A."/>
            <person name="Larsen N."/>
            <person name="D'Souza M."/>
            <person name="Walunas T."/>
            <person name="Haselkorn R."/>
            <person name="Overbeek R."/>
            <person name="Kyrpides N."/>
        </authorList>
    </citation>
    <scope>NUCLEOTIDE SEQUENCE [LARGE SCALE GENOMIC DNA]</scope>
    <source>
        <strain evidence="1 2">ATCC 49256</strain>
    </source>
</reference>
<name>Q7P7A0_FUSVC</name>
<evidence type="ECO:0000313" key="1">
    <source>
        <dbReference type="EMBL" id="EAA24697.1"/>
    </source>
</evidence>
<dbReference type="AlphaFoldDB" id="Q7P7A0"/>
<gene>
    <name evidence="1" type="ORF">FNV1654</name>
</gene>